<accession>A0A383CVE5</accession>
<feature type="non-terminal residue" evidence="1">
    <location>
        <position position="1"/>
    </location>
</feature>
<proteinExistence type="predicted"/>
<name>A0A383CVE5_9ZZZZ</name>
<dbReference type="InterPro" id="IPR036397">
    <property type="entry name" value="RNaseH_sf"/>
</dbReference>
<reference evidence="1" key="1">
    <citation type="submission" date="2018-05" db="EMBL/GenBank/DDBJ databases">
        <authorList>
            <person name="Lanie J.A."/>
            <person name="Ng W.-L."/>
            <person name="Kazmierczak K.M."/>
            <person name="Andrzejewski T.M."/>
            <person name="Davidsen T.M."/>
            <person name="Wayne K.J."/>
            <person name="Tettelin H."/>
            <person name="Glass J.I."/>
            <person name="Rusch D."/>
            <person name="Podicherti R."/>
            <person name="Tsui H.-C.T."/>
            <person name="Winkler M.E."/>
        </authorList>
    </citation>
    <scope>NUCLEOTIDE SEQUENCE</scope>
</reference>
<feature type="non-terminal residue" evidence="1">
    <location>
        <position position="96"/>
    </location>
</feature>
<dbReference type="InterPro" id="IPR012337">
    <property type="entry name" value="RNaseH-like_sf"/>
</dbReference>
<organism evidence="1">
    <name type="scientific">marine metagenome</name>
    <dbReference type="NCBI Taxonomy" id="408172"/>
    <lineage>
        <taxon>unclassified sequences</taxon>
        <taxon>metagenomes</taxon>
        <taxon>ecological metagenomes</taxon>
    </lineage>
</organism>
<gene>
    <name evidence="1" type="ORF">METZ01_LOCUS488864</name>
</gene>
<dbReference type="SUPFAM" id="SSF53098">
    <property type="entry name" value="Ribonuclease H-like"/>
    <property type="match status" value="1"/>
</dbReference>
<dbReference type="Gene3D" id="3.30.420.10">
    <property type="entry name" value="Ribonuclease H-like superfamily/Ribonuclease H"/>
    <property type="match status" value="1"/>
</dbReference>
<evidence type="ECO:0000313" key="1">
    <source>
        <dbReference type="EMBL" id="SVE36010.1"/>
    </source>
</evidence>
<dbReference type="AlphaFoldDB" id="A0A383CVE5"/>
<protein>
    <submittedName>
        <fullName evidence="1">Uncharacterized protein</fullName>
    </submittedName>
</protein>
<dbReference type="GO" id="GO:0003676">
    <property type="term" value="F:nucleic acid binding"/>
    <property type="evidence" value="ECO:0007669"/>
    <property type="project" value="InterPro"/>
</dbReference>
<sequence length="96" mass="10621">VPNSETKPTTLLFDLETTPLDAARTEIHCLVILDYETGETERFNDTGSGNPILRGVTTLMDADTIIGHNIIGFDIPVLQRCYPFFEPKGIVVDTLL</sequence>
<dbReference type="EMBL" id="UINC01211912">
    <property type="protein sequence ID" value="SVE36010.1"/>
    <property type="molecule type" value="Genomic_DNA"/>
</dbReference>